<evidence type="ECO:0000259" key="4">
    <source>
        <dbReference type="PROSITE" id="PS51797"/>
    </source>
</evidence>
<dbReference type="RefSeq" id="XP_013259721.1">
    <property type="nucleotide sequence ID" value="XM_013404267.1"/>
</dbReference>
<dbReference type="InterPro" id="IPR018103">
    <property type="entry name" value="Translation_control_tumour_CS"/>
</dbReference>
<dbReference type="SUPFAM" id="SSF51316">
    <property type="entry name" value="Mss4-like"/>
    <property type="match status" value="1"/>
</dbReference>
<dbReference type="PRINTS" id="PR01653">
    <property type="entry name" value="TCTPROTEIN"/>
</dbReference>
<dbReference type="Pfam" id="PF00838">
    <property type="entry name" value="TCTP"/>
    <property type="match status" value="1"/>
</dbReference>
<dbReference type="Gene3D" id="2.170.150.10">
    <property type="entry name" value="Metal Binding Protein, Guanine Nucleotide Exchange Factor, Chain A"/>
    <property type="match status" value="1"/>
</dbReference>
<dbReference type="GeneID" id="25282235"/>
<dbReference type="PROSITE" id="PS51797">
    <property type="entry name" value="TCTP_3"/>
    <property type="match status" value="1"/>
</dbReference>
<dbReference type="InterPro" id="IPR018105">
    <property type="entry name" value="Translational_control_tumour_p"/>
</dbReference>
<keyword evidence="6" id="KW-1185">Reference proteome</keyword>
<dbReference type="InterPro" id="IPR011057">
    <property type="entry name" value="Mss4-like_sf"/>
</dbReference>
<dbReference type="PANTHER" id="PTHR11991">
    <property type="entry name" value="TRANSLATIONALLY CONTROLLED TUMOR PROTEIN-RELATED"/>
    <property type="match status" value="1"/>
</dbReference>
<name>A0A072PB76_9EURO</name>
<gene>
    <name evidence="5" type="ORF">A1O9_07321</name>
</gene>
<comment type="caution">
    <text evidence="5">The sequence shown here is derived from an EMBL/GenBank/DDBJ whole genome shotgun (WGS) entry which is preliminary data.</text>
</comment>
<dbReference type="PROSITE" id="PS01002">
    <property type="entry name" value="TCTP_1"/>
    <property type="match status" value="1"/>
</dbReference>
<evidence type="ECO:0000313" key="6">
    <source>
        <dbReference type="Proteomes" id="UP000027920"/>
    </source>
</evidence>
<proteinExistence type="inferred from homology"/>
<reference evidence="5 6" key="1">
    <citation type="submission" date="2013-03" db="EMBL/GenBank/DDBJ databases">
        <title>The Genome Sequence of Exophiala aquamarina CBS 119918.</title>
        <authorList>
            <consortium name="The Broad Institute Genomics Platform"/>
            <person name="Cuomo C."/>
            <person name="de Hoog S."/>
            <person name="Gorbushina A."/>
            <person name="Walker B."/>
            <person name="Young S.K."/>
            <person name="Zeng Q."/>
            <person name="Gargeya S."/>
            <person name="Fitzgerald M."/>
            <person name="Haas B."/>
            <person name="Abouelleil A."/>
            <person name="Allen A.W."/>
            <person name="Alvarado L."/>
            <person name="Arachchi H.M."/>
            <person name="Berlin A.M."/>
            <person name="Chapman S.B."/>
            <person name="Gainer-Dewar J."/>
            <person name="Goldberg J."/>
            <person name="Griggs A."/>
            <person name="Gujja S."/>
            <person name="Hansen M."/>
            <person name="Howarth C."/>
            <person name="Imamovic A."/>
            <person name="Ireland A."/>
            <person name="Larimer J."/>
            <person name="McCowan C."/>
            <person name="Murphy C."/>
            <person name="Pearson M."/>
            <person name="Poon T.W."/>
            <person name="Priest M."/>
            <person name="Roberts A."/>
            <person name="Saif S."/>
            <person name="Shea T."/>
            <person name="Sisk P."/>
            <person name="Sykes S."/>
            <person name="Wortman J."/>
            <person name="Nusbaum C."/>
            <person name="Birren B."/>
        </authorList>
    </citation>
    <scope>NUCLEOTIDE SEQUENCE [LARGE SCALE GENOMIC DNA]</scope>
    <source>
        <strain evidence="5 6">CBS 119918</strain>
    </source>
</reference>
<organism evidence="5 6">
    <name type="scientific">Exophiala aquamarina CBS 119918</name>
    <dbReference type="NCBI Taxonomy" id="1182545"/>
    <lineage>
        <taxon>Eukaryota</taxon>
        <taxon>Fungi</taxon>
        <taxon>Dikarya</taxon>
        <taxon>Ascomycota</taxon>
        <taxon>Pezizomycotina</taxon>
        <taxon>Eurotiomycetes</taxon>
        <taxon>Chaetothyriomycetidae</taxon>
        <taxon>Chaetothyriales</taxon>
        <taxon>Herpotrichiellaceae</taxon>
        <taxon>Exophiala</taxon>
    </lineage>
</organism>
<feature type="compositionally biased region" description="Acidic residues" evidence="3">
    <location>
        <begin position="52"/>
        <end position="64"/>
    </location>
</feature>
<dbReference type="AlphaFoldDB" id="A0A072PB76"/>
<dbReference type="Proteomes" id="UP000027920">
    <property type="component" value="Unassembled WGS sequence"/>
</dbReference>
<sequence>MIIYKDILSDDEIISDTLKIIDTNNGLWEVDGKMVKKGADNFVLDGANPSAEGEDADEGGDEGDNAPVLDIADQFRLQKIEGGMSKKAYQAELKKYMKALVEKFKEDGKSAEEIKAFQTDAAAAAKKILGNWENYDIYQGESMNENGMYVLVDFREDGLTPYATVWKAGLKEYKV</sequence>
<evidence type="ECO:0000256" key="1">
    <source>
        <dbReference type="ARBA" id="ARBA00014759"/>
    </source>
</evidence>
<evidence type="ECO:0000313" key="5">
    <source>
        <dbReference type="EMBL" id="KEF57131.1"/>
    </source>
</evidence>
<dbReference type="GO" id="GO:0005737">
    <property type="term" value="C:cytoplasm"/>
    <property type="evidence" value="ECO:0007669"/>
    <property type="project" value="TreeGrafter"/>
</dbReference>
<protein>
    <recommendedName>
        <fullName evidence="1">Translationally-controlled tumor protein homolog</fullName>
    </recommendedName>
</protein>
<dbReference type="VEuPathDB" id="FungiDB:A1O9_07321"/>
<dbReference type="InterPro" id="IPR011323">
    <property type="entry name" value="Mss4/transl-control_tumour"/>
</dbReference>
<evidence type="ECO:0000256" key="2">
    <source>
        <dbReference type="PROSITE-ProRule" id="PRU01133"/>
    </source>
</evidence>
<comment type="similarity">
    <text evidence="2">Belongs to the TCTP family.</text>
</comment>
<dbReference type="EMBL" id="AMGV01000005">
    <property type="protein sequence ID" value="KEF57131.1"/>
    <property type="molecule type" value="Genomic_DNA"/>
</dbReference>
<dbReference type="GO" id="GO:0005509">
    <property type="term" value="F:calcium ion binding"/>
    <property type="evidence" value="ECO:0007669"/>
    <property type="project" value="TreeGrafter"/>
</dbReference>
<accession>A0A072PB76</accession>
<evidence type="ECO:0000256" key="3">
    <source>
        <dbReference type="SAM" id="MobiDB-lite"/>
    </source>
</evidence>
<dbReference type="OrthoDB" id="10248936at2759"/>
<dbReference type="HOGENOM" id="CLU_095877_0_1_1"/>
<feature type="region of interest" description="Disordered" evidence="3">
    <location>
        <begin position="46"/>
        <end position="65"/>
    </location>
</feature>
<feature type="domain" description="TCTP" evidence="4">
    <location>
        <begin position="1"/>
        <end position="175"/>
    </location>
</feature>
<dbReference type="InterPro" id="IPR034737">
    <property type="entry name" value="TCTP"/>
</dbReference>
<dbReference type="PANTHER" id="PTHR11991:SF0">
    <property type="entry name" value="TRANSLATIONALLY-CONTROLLED TUMOR PROTEIN"/>
    <property type="match status" value="1"/>
</dbReference>
<dbReference type="STRING" id="1182545.A0A072PB76"/>